<proteinExistence type="predicted"/>
<sequence length="79" mass="8163">MYIRNYSGSFSVVVGSVPVVVGVVGNVVHGRVVRSPSIGVVSIVVAPVLSVSNSHDGGESDKEKDEGLHNEAIGSLTEM</sequence>
<dbReference type="WBParaSite" id="L893_g3553.t1">
    <property type="protein sequence ID" value="L893_g3553.t1"/>
    <property type="gene ID" value="L893_g3553"/>
</dbReference>
<evidence type="ECO:0000256" key="2">
    <source>
        <dbReference type="SAM" id="Phobius"/>
    </source>
</evidence>
<keyword evidence="2" id="KW-0812">Transmembrane</keyword>
<accession>A0A1I8AAC9</accession>
<dbReference type="Proteomes" id="UP000095287">
    <property type="component" value="Unplaced"/>
</dbReference>
<name>A0A1I8AAC9_9BILA</name>
<keyword evidence="2" id="KW-1133">Transmembrane helix</keyword>
<evidence type="ECO:0000313" key="3">
    <source>
        <dbReference type="Proteomes" id="UP000095287"/>
    </source>
</evidence>
<evidence type="ECO:0000313" key="4">
    <source>
        <dbReference type="WBParaSite" id="L893_g3553.t1"/>
    </source>
</evidence>
<dbReference type="AlphaFoldDB" id="A0A1I8AAC9"/>
<reference evidence="4" key="1">
    <citation type="submission" date="2016-11" db="UniProtKB">
        <authorList>
            <consortium name="WormBaseParasite"/>
        </authorList>
    </citation>
    <scope>IDENTIFICATION</scope>
</reference>
<feature type="transmembrane region" description="Helical" evidence="2">
    <location>
        <begin position="6"/>
        <end position="28"/>
    </location>
</feature>
<organism evidence="3 4">
    <name type="scientific">Steinernema glaseri</name>
    <dbReference type="NCBI Taxonomy" id="37863"/>
    <lineage>
        <taxon>Eukaryota</taxon>
        <taxon>Metazoa</taxon>
        <taxon>Ecdysozoa</taxon>
        <taxon>Nematoda</taxon>
        <taxon>Chromadorea</taxon>
        <taxon>Rhabditida</taxon>
        <taxon>Tylenchina</taxon>
        <taxon>Panagrolaimomorpha</taxon>
        <taxon>Strongyloidoidea</taxon>
        <taxon>Steinernematidae</taxon>
        <taxon>Steinernema</taxon>
    </lineage>
</organism>
<evidence type="ECO:0000256" key="1">
    <source>
        <dbReference type="SAM" id="MobiDB-lite"/>
    </source>
</evidence>
<keyword evidence="3" id="KW-1185">Reference proteome</keyword>
<feature type="region of interest" description="Disordered" evidence="1">
    <location>
        <begin position="53"/>
        <end position="79"/>
    </location>
</feature>
<keyword evidence="2" id="KW-0472">Membrane</keyword>
<feature type="compositionally biased region" description="Basic and acidic residues" evidence="1">
    <location>
        <begin position="56"/>
        <end position="69"/>
    </location>
</feature>
<protein>
    <submittedName>
        <fullName evidence="4">Transmembrane protein</fullName>
    </submittedName>
</protein>